<dbReference type="Proteomes" id="UP000001472">
    <property type="component" value="Chromosome"/>
</dbReference>
<dbReference type="HOGENOM" id="CLU_133758_0_0_11"/>
<accession>A0A0H3MEC1</accession>
<proteinExistence type="predicted"/>
<feature type="region of interest" description="Disordered" evidence="1">
    <location>
        <begin position="21"/>
        <end position="52"/>
    </location>
</feature>
<name>A0A0H3MEC1_MYCBP</name>
<organism evidence="2 3">
    <name type="scientific">Mycobacterium bovis (strain BCG / Pasteur 1173P2)</name>
    <dbReference type="NCBI Taxonomy" id="410289"/>
    <lineage>
        <taxon>Bacteria</taxon>
        <taxon>Bacillati</taxon>
        <taxon>Actinomycetota</taxon>
        <taxon>Actinomycetes</taxon>
        <taxon>Mycobacteriales</taxon>
        <taxon>Mycobacteriaceae</taxon>
        <taxon>Mycobacterium</taxon>
        <taxon>Mycobacterium tuberculosis complex</taxon>
    </lineage>
</organism>
<reference evidence="2 3" key="1">
    <citation type="journal article" date="2007" name="Proc. Natl. Acad. Sci. U.S.A.">
        <title>Genome plasticity of BCG and impact on vaccine efficacy.</title>
        <authorList>
            <person name="Brosch R."/>
            <person name="Gordon S.V."/>
            <person name="Garnier T."/>
            <person name="Eiglmeier K."/>
            <person name="Frigui W."/>
            <person name="Valenti P."/>
            <person name="Dos Santos S."/>
            <person name="Duthoy S."/>
            <person name="Lacroix C."/>
            <person name="Garcia-Pelayo C."/>
            <person name="Inwald J.K."/>
            <person name="Golby P."/>
            <person name="Garcia J.N."/>
            <person name="Hewinson R.G."/>
            <person name="Behr M.A."/>
            <person name="Quail M.A."/>
            <person name="Churcher C."/>
            <person name="Barrell B.G."/>
            <person name="Parkhill J."/>
            <person name="Cole S.T."/>
        </authorList>
    </citation>
    <scope>NUCLEOTIDE SEQUENCE [LARGE SCALE GENOMIC DNA]</scope>
    <source>
        <strain evidence="3">BCG / Pasteur 1173P2</strain>
    </source>
</reference>
<sequence length="170" mass="18984">MPSGWVSHRLGGSPKCISALSLPSGTVGAPSKPDNDATRGRTRPTVPPPDPAAMGTWKFFRASVDGRPVFKKEFDKLPDQARAALIVLMQRYLVGDLAAGSIKPIRGDILELRWHEANNHFRVLFFRWGQHPVALTAFYKNQQKTPKTKIETALDRQKIWKRAFGDTPPI</sequence>
<dbReference type="KEGG" id="mbb:BCG_1994"/>
<dbReference type="InterPro" id="IPR009241">
    <property type="entry name" value="HigB-like"/>
</dbReference>
<dbReference type="Pfam" id="PF05973">
    <property type="entry name" value="Gp49"/>
    <property type="match status" value="1"/>
</dbReference>
<evidence type="ECO:0000256" key="1">
    <source>
        <dbReference type="SAM" id="MobiDB-lite"/>
    </source>
</evidence>
<dbReference type="EMBL" id="AM408590">
    <property type="protein sequence ID" value="CAL71981.1"/>
    <property type="molecule type" value="Genomic_DNA"/>
</dbReference>
<evidence type="ECO:0000313" key="3">
    <source>
        <dbReference type="Proteomes" id="UP000001472"/>
    </source>
</evidence>
<protein>
    <submittedName>
        <fullName evidence="2">Uncharacterized protein</fullName>
    </submittedName>
</protein>
<dbReference type="AlphaFoldDB" id="A0A0H3MEC1"/>
<gene>
    <name evidence="2" type="ordered locus">BCG_1994</name>
</gene>
<evidence type="ECO:0000313" key="2">
    <source>
        <dbReference type="EMBL" id="CAL71981.1"/>
    </source>
</evidence>